<evidence type="ECO:0000313" key="1">
    <source>
        <dbReference type="EMBL" id="TGZ66554.1"/>
    </source>
</evidence>
<comment type="caution">
    <text evidence="1">The sequence shown here is derived from an EMBL/GenBank/DDBJ whole genome shotgun (WGS) entry which is preliminary data.</text>
</comment>
<dbReference type="STRING" id="147828.A0A4V3SEZ6"/>
<dbReference type="OrthoDB" id="6232078at2759"/>
<gene>
    <name evidence="1" type="ORF">CRM22_005268</name>
</gene>
<name>A0A4V3SEZ6_OPIFE</name>
<dbReference type="AlphaFoldDB" id="A0A4V3SEZ6"/>
<dbReference type="Proteomes" id="UP000308267">
    <property type="component" value="Unassembled WGS sequence"/>
</dbReference>
<dbReference type="EMBL" id="SJOL01006449">
    <property type="protein sequence ID" value="TGZ66554.1"/>
    <property type="molecule type" value="Genomic_DNA"/>
</dbReference>
<organism evidence="1 2">
    <name type="scientific">Opisthorchis felineus</name>
    <dbReference type="NCBI Taxonomy" id="147828"/>
    <lineage>
        <taxon>Eukaryota</taxon>
        <taxon>Metazoa</taxon>
        <taxon>Spiralia</taxon>
        <taxon>Lophotrochozoa</taxon>
        <taxon>Platyhelminthes</taxon>
        <taxon>Trematoda</taxon>
        <taxon>Digenea</taxon>
        <taxon>Opisthorchiida</taxon>
        <taxon>Opisthorchiata</taxon>
        <taxon>Opisthorchiidae</taxon>
        <taxon>Opisthorchis</taxon>
    </lineage>
</organism>
<reference evidence="1 2" key="1">
    <citation type="journal article" date="2019" name="BMC Genomics">
        <title>New insights from Opisthorchis felineus genome: update on genomics of the epidemiologically important liver flukes.</title>
        <authorList>
            <person name="Ershov N.I."/>
            <person name="Mordvinov V.A."/>
            <person name="Prokhortchouk E.B."/>
            <person name="Pakharukova M.Y."/>
            <person name="Gunbin K.V."/>
            <person name="Ustyantsev K."/>
            <person name="Genaev M.A."/>
            <person name="Blinov A.G."/>
            <person name="Mazur A."/>
            <person name="Boulygina E."/>
            <person name="Tsygankova S."/>
            <person name="Khrameeva E."/>
            <person name="Chekanov N."/>
            <person name="Fan G."/>
            <person name="Xiao A."/>
            <person name="Zhang H."/>
            <person name="Xu X."/>
            <person name="Yang H."/>
            <person name="Solovyev V."/>
            <person name="Lee S.M."/>
            <person name="Liu X."/>
            <person name="Afonnikov D.A."/>
            <person name="Skryabin K.G."/>
        </authorList>
    </citation>
    <scope>NUCLEOTIDE SEQUENCE [LARGE SCALE GENOMIC DNA]</scope>
    <source>
        <strain evidence="1">AK-0245</strain>
        <tissue evidence="1">Whole organism</tissue>
    </source>
</reference>
<accession>A0A4V3SEZ6</accession>
<keyword evidence="2" id="KW-1185">Reference proteome</keyword>
<proteinExistence type="predicted"/>
<sequence length="324" mass="35677">MSLLSNKLVTHFTSLPRLLDLVLVYPPLFQLSDDAGLGSDLISAFSQIVDSHGDVHQGVRRSFNVTSKQRLTQSLNQAWRNAQQCGLLNYANKLALSIYAPGRADRSSSASSDSSNRRYLAALLLFEKDADRNFALSVLSLSNRRHREDLGEEMDTAFHDFLIQGEKALATVLAGSNTQLGTRHVTSPFQDHYLNNAINSAFHWLYYWTILKPIASVYSFHIGFSMVLGMLRALGVEPKSALPDAERNLELEAIFIGSPEAFANLCSSILNLSCDQISSLVSMLSSSENPSVPIAGHLRSKLACSSNVSCLWICQGTIVYPIFC</sequence>
<protein>
    <submittedName>
        <fullName evidence="1">Uncharacterized protein</fullName>
    </submittedName>
</protein>
<evidence type="ECO:0000313" key="2">
    <source>
        <dbReference type="Proteomes" id="UP000308267"/>
    </source>
</evidence>